<dbReference type="RefSeq" id="WP_071657412.1">
    <property type="nucleotide sequence ID" value="NZ_MLCF01000082.1"/>
</dbReference>
<dbReference type="Proteomes" id="UP000243342">
    <property type="component" value="Unassembled WGS sequence"/>
</dbReference>
<keyword evidence="6" id="KW-1185">Reference proteome</keyword>
<dbReference type="SUPFAM" id="SSF55811">
    <property type="entry name" value="Nudix"/>
    <property type="match status" value="1"/>
</dbReference>
<dbReference type="PROSITE" id="PS51462">
    <property type="entry name" value="NUDIX"/>
    <property type="match status" value="1"/>
</dbReference>
<gene>
    <name evidence="5" type="ORF">BIV57_15205</name>
</gene>
<name>A0A1J7BT65_9ACTN</name>
<evidence type="ECO:0000259" key="4">
    <source>
        <dbReference type="PROSITE" id="PS51462"/>
    </source>
</evidence>
<dbReference type="EMBL" id="MLCF01000082">
    <property type="protein sequence ID" value="OIV36657.1"/>
    <property type="molecule type" value="Genomic_DNA"/>
</dbReference>
<dbReference type="PANTHER" id="PTHR43046">
    <property type="entry name" value="GDP-MANNOSE MANNOSYL HYDROLASE"/>
    <property type="match status" value="1"/>
</dbReference>
<feature type="domain" description="Nudix hydrolase" evidence="4">
    <location>
        <begin position="12"/>
        <end position="146"/>
    </location>
</feature>
<sequence length="165" mass="17888">MLTYTAYIAERPKVLTSAAVVFRDEDGRVLLVRPNYLADGVWLLPGGSVESDEDELPREAARRETLEEIGLDLAPGRLLSVDWSTAPYRPPMVSHTYDGGVLTADQLASIRLQAEELDEWRLFPVAELPGRLPGTLARRVALSLEAHAAGTGPLELANGGLVDNG</sequence>
<dbReference type="Pfam" id="PF00293">
    <property type="entry name" value="NUDIX"/>
    <property type="match status" value="1"/>
</dbReference>
<dbReference type="GO" id="GO:0016787">
    <property type="term" value="F:hydrolase activity"/>
    <property type="evidence" value="ECO:0007669"/>
    <property type="project" value="UniProtKB-KW"/>
</dbReference>
<evidence type="ECO:0000313" key="6">
    <source>
        <dbReference type="Proteomes" id="UP000243342"/>
    </source>
</evidence>
<protein>
    <submittedName>
        <fullName evidence="5">NUDIX hydrolase</fullName>
    </submittedName>
</protein>
<comment type="cofactor">
    <cofactor evidence="1">
        <name>Mg(2+)</name>
        <dbReference type="ChEBI" id="CHEBI:18420"/>
    </cofactor>
</comment>
<dbReference type="Gene3D" id="3.90.79.10">
    <property type="entry name" value="Nucleoside Triphosphate Pyrophosphohydrolase"/>
    <property type="match status" value="1"/>
</dbReference>
<dbReference type="InterPro" id="IPR000086">
    <property type="entry name" value="NUDIX_hydrolase_dom"/>
</dbReference>
<dbReference type="InterPro" id="IPR015797">
    <property type="entry name" value="NUDIX_hydrolase-like_dom_sf"/>
</dbReference>
<dbReference type="CDD" id="cd18876">
    <property type="entry name" value="NUDIX_Hydrolase"/>
    <property type="match status" value="1"/>
</dbReference>
<dbReference type="STRING" id="1428644.BIV57_15205"/>
<dbReference type="AlphaFoldDB" id="A0A1J7BT65"/>
<keyword evidence="3" id="KW-0460">Magnesium</keyword>
<evidence type="ECO:0000313" key="5">
    <source>
        <dbReference type="EMBL" id="OIV36657.1"/>
    </source>
</evidence>
<evidence type="ECO:0000256" key="3">
    <source>
        <dbReference type="ARBA" id="ARBA00022842"/>
    </source>
</evidence>
<evidence type="ECO:0000256" key="2">
    <source>
        <dbReference type="ARBA" id="ARBA00022801"/>
    </source>
</evidence>
<keyword evidence="2 5" id="KW-0378">Hydrolase</keyword>
<organism evidence="5 6">
    <name type="scientific">Mangrovactinospora gilvigrisea</name>
    <dbReference type="NCBI Taxonomy" id="1428644"/>
    <lineage>
        <taxon>Bacteria</taxon>
        <taxon>Bacillati</taxon>
        <taxon>Actinomycetota</taxon>
        <taxon>Actinomycetes</taxon>
        <taxon>Kitasatosporales</taxon>
        <taxon>Streptomycetaceae</taxon>
        <taxon>Mangrovactinospora</taxon>
    </lineage>
</organism>
<comment type="caution">
    <text evidence="5">The sequence shown here is derived from an EMBL/GenBank/DDBJ whole genome shotgun (WGS) entry which is preliminary data.</text>
</comment>
<evidence type="ECO:0000256" key="1">
    <source>
        <dbReference type="ARBA" id="ARBA00001946"/>
    </source>
</evidence>
<proteinExistence type="predicted"/>
<dbReference type="PANTHER" id="PTHR43046:SF12">
    <property type="entry name" value="GDP-MANNOSE MANNOSYL HYDROLASE"/>
    <property type="match status" value="1"/>
</dbReference>
<accession>A0A1J7BT65</accession>
<reference evidence="5 6" key="1">
    <citation type="submission" date="2016-10" db="EMBL/GenBank/DDBJ databases">
        <title>Genome sequence of Streptomyces gilvigriseus MUSC 26.</title>
        <authorList>
            <person name="Lee L.-H."/>
            <person name="Ser H.-L."/>
        </authorList>
    </citation>
    <scope>NUCLEOTIDE SEQUENCE [LARGE SCALE GENOMIC DNA]</scope>
    <source>
        <strain evidence="5 6">MUSC 26</strain>
    </source>
</reference>